<proteinExistence type="predicted"/>
<comment type="caution">
    <text evidence="1">The sequence shown here is derived from an EMBL/GenBank/DDBJ whole genome shotgun (WGS) entry which is preliminary data.</text>
</comment>
<name>A0A3R7MRY3_9TRYP</name>
<keyword evidence="2" id="KW-1185">Reference proteome</keyword>
<organism evidence="1 2">
    <name type="scientific">Trypanosoma conorhini</name>
    <dbReference type="NCBI Taxonomy" id="83891"/>
    <lineage>
        <taxon>Eukaryota</taxon>
        <taxon>Discoba</taxon>
        <taxon>Euglenozoa</taxon>
        <taxon>Kinetoplastea</taxon>
        <taxon>Metakinetoplastina</taxon>
        <taxon>Trypanosomatida</taxon>
        <taxon>Trypanosomatidae</taxon>
        <taxon>Trypanosoma</taxon>
    </lineage>
</organism>
<dbReference type="GeneID" id="40317604"/>
<dbReference type="Proteomes" id="UP000284403">
    <property type="component" value="Unassembled WGS sequence"/>
</dbReference>
<dbReference type="EMBL" id="MKKU01000198">
    <property type="protein sequence ID" value="RNF19691.1"/>
    <property type="molecule type" value="Genomic_DNA"/>
</dbReference>
<dbReference type="AlphaFoldDB" id="A0A3R7MRY3"/>
<protein>
    <submittedName>
        <fullName evidence="1">Protein phosphatase</fullName>
    </submittedName>
</protein>
<evidence type="ECO:0000313" key="2">
    <source>
        <dbReference type="Proteomes" id="UP000284403"/>
    </source>
</evidence>
<reference evidence="1 2" key="1">
    <citation type="journal article" date="2018" name="BMC Genomics">
        <title>Genomic comparison of Trypanosoma conorhini and Trypanosoma rangeli to Trypanosoma cruzi strains of high and low virulence.</title>
        <authorList>
            <person name="Bradwell K.R."/>
            <person name="Koparde V.N."/>
            <person name="Matveyev A.V."/>
            <person name="Serrano M.G."/>
            <person name="Alves J.M."/>
            <person name="Parikh H."/>
            <person name="Huang B."/>
            <person name="Lee V."/>
            <person name="Espinosa-Alvarez O."/>
            <person name="Ortiz P.A."/>
            <person name="Costa-Martins A.G."/>
            <person name="Teixeira M.M."/>
            <person name="Buck G.A."/>
        </authorList>
    </citation>
    <scope>NUCLEOTIDE SEQUENCE [LARGE SCALE GENOMIC DNA]</scope>
    <source>
        <strain evidence="1 2">025E</strain>
    </source>
</reference>
<gene>
    <name evidence="1" type="ORF">Tco025E_03993</name>
</gene>
<dbReference type="RefSeq" id="XP_029228923.1">
    <property type="nucleotide sequence ID" value="XM_029370908.1"/>
</dbReference>
<evidence type="ECO:0000313" key="1">
    <source>
        <dbReference type="EMBL" id="RNF19691.1"/>
    </source>
</evidence>
<sequence length="327" mass="35542">MCDRFCIVVECGRELRIGPDASCDVVLSLPQPPVAGFSRLVCRDPVFACVSCSVEGVLRLQVVPCSLPVYVNNIEMPRHQRPMQLYPGAFVSFLKLCRQLTCRFFTTATRPVEQPAPESNAIPPKPAAAVGRRGTPPIFLAPRGLRGKFGKMKFPRSPRVVHIATPSSEGNAQSVLTSCGSQLSKETEKNPCRSPTGAEDSAFTHAALSYLSEADPPLPPPAHAIVPYVVEVWGEHASLHTVMGQSSIAMSDPDQPSDLSLTGATVTYKPPADPYVTSNARDMLKCVRYMRFATSVRTAATAVLECIEGAYDPQKCTFIPFPQHKKK</sequence>
<accession>A0A3R7MRY3</accession>